<evidence type="ECO:0000313" key="7">
    <source>
        <dbReference type="EMBL" id="KAF7543429.1"/>
    </source>
</evidence>
<comment type="caution">
    <text evidence="7">The sequence shown here is derived from an EMBL/GenBank/DDBJ whole genome shotgun (WGS) entry which is preliminary data.</text>
</comment>
<dbReference type="SUPFAM" id="SSF54373">
    <property type="entry name" value="FAD-linked reductases, C-terminal domain"/>
    <property type="match status" value="1"/>
</dbReference>
<dbReference type="PRINTS" id="PR00420">
    <property type="entry name" value="RNGMNOXGNASE"/>
</dbReference>
<dbReference type="EMBL" id="JAANBB010000366">
    <property type="protein sequence ID" value="KAF7543429.1"/>
    <property type="molecule type" value="Genomic_DNA"/>
</dbReference>
<comment type="similarity">
    <text evidence="1">Belongs to the paxM FAD-dependent monooxygenase family.</text>
</comment>
<evidence type="ECO:0000256" key="1">
    <source>
        <dbReference type="ARBA" id="ARBA00007992"/>
    </source>
</evidence>
<keyword evidence="8" id="KW-1185">Reference proteome</keyword>
<dbReference type="Proteomes" id="UP000722485">
    <property type="component" value="Unassembled WGS sequence"/>
</dbReference>
<dbReference type="GO" id="GO:0071949">
    <property type="term" value="F:FAD binding"/>
    <property type="evidence" value="ECO:0007669"/>
    <property type="project" value="InterPro"/>
</dbReference>
<dbReference type="PANTHER" id="PTHR13789:SF314">
    <property type="entry name" value="FAD-BINDING DOMAIN-CONTAINING PROTEIN"/>
    <property type="match status" value="1"/>
</dbReference>
<evidence type="ECO:0000256" key="5">
    <source>
        <dbReference type="ARBA" id="ARBA00023033"/>
    </source>
</evidence>
<dbReference type="AlphaFoldDB" id="A0A9P5LAX9"/>
<dbReference type="PANTHER" id="PTHR13789">
    <property type="entry name" value="MONOOXYGENASE"/>
    <property type="match status" value="1"/>
</dbReference>
<dbReference type="InterPro" id="IPR050493">
    <property type="entry name" value="FAD-dep_Monooxygenase_BioMet"/>
</dbReference>
<accession>A0A9P5LAX9</accession>
<sequence length="413" mass="44830">MGSQPEMHVVIVGGGIAGLATAIALRSPSRRITILERSRMVREVGALLSLQPNATKIVSKWGIDSFLAAAEPMPDRAFRMFNTDGELVREMNLDKKQFGADRVMYHRQDLSLSLKNAAVCPDLPGSPAEIRTSSQVVSVDCEGGIVTLESGETLRGDVIIGADGVHSAVRTAVLGEEQKAIPTGISAYRMLIPTEKLGNLSAPKKLLDPLDPSTTMVIGHDRRVIMGPGRGAKMYGIVALVPDEKMAETSSSDSWVEEGSIEKLREAYADFPAWLHEIFVAAPDIGLWQLRDIDPLPRWVRGRTILIGDAAHAMLPTQGQGASQSIEDAEALRAFLGASPAKEDVQAALERVFAARSERAGLIQKYSREQARPGTDAASKEVKLDPGQFMKYNCDYEGAADWEERQKRGEATV</sequence>
<keyword evidence="5" id="KW-0503">Monooxygenase</keyword>
<dbReference type="SUPFAM" id="SSF51905">
    <property type="entry name" value="FAD/NAD(P)-binding domain"/>
    <property type="match status" value="1"/>
</dbReference>
<protein>
    <recommendedName>
        <fullName evidence="6">FAD-binding domain-containing protein</fullName>
    </recommendedName>
</protein>
<dbReference type="InterPro" id="IPR002938">
    <property type="entry name" value="FAD-bd"/>
</dbReference>
<gene>
    <name evidence="7" type="ORF">G7Z17_g10743</name>
</gene>
<dbReference type="GO" id="GO:0004497">
    <property type="term" value="F:monooxygenase activity"/>
    <property type="evidence" value="ECO:0007669"/>
    <property type="project" value="UniProtKB-KW"/>
</dbReference>
<feature type="domain" description="FAD-binding" evidence="6">
    <location>
        <begin position="7"/>
        <end position="341"/>
    </location>
</feature>
<evidence type="ECO:0000256" key="2">
    <source>
        <dbReference type="ARBA" id="ARBA00022630"/>
    </source>
</evidence>
<dbReference type="OrthoDB" id="9993796at2759"/>
<keyword evidence="4" id="KW-0560">Oxidoreductase</keyword>
<proteinExistence type="inferred from homology"/>
<dbReference type="Pfam" id="PF01494">
    <property type="entry name" value="FAD_binding_3"/>
    <property type="match status" value="1"/>
</dbReference>
<organism evidence="7 8">
    <name type="scientific">Cylindrodendrum hubeiense</name>
    <dbReference type="NCBI Taxonomy" id="595255"/>
    <lineage>
        <taxon>Eukaryota</taxon>
        <taxon>Fungi</taxon>
        <taxon>Dikarya</taxon>
        <taxon>Ascomycota</taxon>
        <taxon>Pezizomycotina</taxon>
        <taxon>Sordariomycetes</taxon>
        <taxon>Hypocreomycetidae</taxon>
        <taxon>Hypocreales</taxon>
        <taxon>Nectriaceae</taxon>
        <taxon>Cylindrodendrum</taxon>
    </lineage>
</organism>
<dbReference type="InterPro" id="IPR036188">
    <property type="entry name" value="FAD/NAD-bd_sf"/>
</dbReference>
<reference evidence="7" key="1">
    <citation type="submission" date="2020-03" db="EMBL/GenBank/DDBJ databases">
        <title>Draft Genome Sequence of Cylindrodendrum hubeiense.</title>
        <authorList>
            <person name="Buettner E."/>
            <person name="Kellner H."/>
        </authorList>
    </citation>
    <scope>NUCLEOTIDE SEQUENCE</scope>
    <source>
        <strain evidence="7">IHI 201604</strain>
    </source>
</reference>
<evidence type="ECO:0000313" key="8">
    <source>
        <dbReference type="Proteomes" id="UP000722485"/>
    </source>
</evidence>
<keyword evidence="2" id="KW-0285">Flavoprotein</keyword>
<evidence type="ECO:0000256" key="4">
    <source>
        <dbReference type="ARBA" id="ARBA00023002"/>
    </source>
</evidence>
<dbReference type="Gene3D" id="3.50.50.60">
    <property type="entry name" value="FAD/NAD(P)-binding domain"/>
    <property type="match status" value="1"/>
</dbReference>
<evidence type="ECO:0000259" key="6">
    <source>
        <dbReference type="Pfam" id="PF01494"/>
    </source>
</evidence>
<name>A0A9P5LAX9_9HYPO</name>
<evidence type="ECO:0000256" key="3">
    <source>
        <dbReference type="ARBA" id="ARBA00022827"/>
    </source>
</evidence>
<keyword evidence="3" id="KW-0274">FAD</keyword>